<gene>
    <name evidence="1" type="ORF">TW77_21835</name>
</gene>
<name>A0A0F4QEU1_9GAMM</name>
<comment type="caution">
    <text evidence="1">The sequence shown here is derived from an EMBL/GenBank/DDBJ whole genome shotgun (WGS) entry which is preliminary data.</text>
</comment>
<dbReference type="PATRIC" id="fig|43658.5.peg.4599"/>
<proteinExistence type="predicted"/>
<evidence type="ECO:0000313" key="2">
    <source>
        <dbReference type="Proteomes" id="UP000033452"/>
    </source>
</evidence>
<organism evidence="1 2">
    <name type="scientific">Pseudoalteromonas rubra</name>
    <dbReference type="NCBI Taxonomy" id="43658"/>
    <lineage>
        <taxon>Bacteria</taxon>
        <taxon>Pseudomonadati</taxon>
        <taxon>Pseudomonadota</taxon>
        <taxon>Gammaproteobacteria</taxon>
        <taxon>Alteromonadales</taxon>
        <taxon>Pseudoalteromonadaceae</taxon>
        <taxon>Pseudoalteromonas</taxon>
    </lineage>
</organism>
<dbReference type="Proteomes" id="UP000033452">
    <property type="component" value="Unassembled WGS sequence"/>
</dbReference>
<sequence>MMNKVAGLFLACCMLPLIAAWVVLWSGWQPDSTTNQGNFLSQEVILDVPEQSHKAWFIALNQPASCAQLCQSQIALMEQLTVALGKHRQQVGLLLLGEGQSEEASVLPEVASLSPGAFYLVDKHGLVVLEYLPQPDQTANRVLMKGLLKDLKKLLSYERSSAGGKQ</sequence>
<protein>
    <recommendedName>
        <fullName evidence="3">Transmembrane cytochrome oxidase associated protein</fullName>
    </recommendedName>
</protein>
<dbReference type="RefSeq" id="WP_046007077.1">
    <property type="nucleotide sequence ID" value="NZ_JXYA01000063.1"/>
</dbReference>
<dbReference type="EMBL" id="JXYA01000063">
    <property type="protein sequence ID" value="KJZ05749.1"/>
    <property type="molecule type" value="Genomic_DNA"/>
</dbReference>
<keyword evidence="2" id="KW-1185">Reference proteome</keyword>
<reference evidence="1 2" key="1">
    <citation type="journal article" date="2015" name="BMC Genomics">
        <title>Genome mining reveals unlocked bioactive potential of marine Gram-negative bacteria.</title>
        <authorList>
            <person name="Machado H."/>
            <person name="Sonnenschein E.C."/>
            <person name="Melchiorsen J."/>
            <person name="Gram L."/>
        </authorList>
    </citation>
    <scope>NUCLEOTIDE SEQUENCE [LARGE SCALE GENOMIC DNA]</scope>
    <source>
        <strain evidence="1 2">S2471</strain>
    </source>
</reference>
<dbReference type="AlphaFoldDB" id="A0A0F4QEU1"/>
<evidence type="ECO:0008006" key="3">
    <source>
        <dbReference type="Google" id="ProtNLM"/>
    </source>
</evidence>
<evidence type="ECO:0000313" key="1">
    <source>
        <dbReference type="EMBL" id="KJZ05749.1"/>
    </source>
</evidence>
<accession>A0A0F4QEU1</accession>